<reference evidence="13" key="1">
    <citation type="submission" date="2018-07" db="EMBL/GenBank/DDBJ databases">
        <title>Streptacidiphilus bronchialis DSM 106435 chromosome.</title>
        <authorList>
            <person name="Batra D."/>
            <person name="Gulvik C.A."/>
        </authorList>
    </citation>
    <scope>NUCLEOTIDE SEQUENCE [LARGE SCALE GENOMIC DNA]</scope>
    <source>
        <strain evidence="13">DSM 106435</strain>
    </source>
</reference>
<evidence type="ECO:0000256" key="3">
    <source>
        <dbReference type="ARBA" id="ARBA00022475"/>
    </source>
</evidence>
<dbReference type="Pfam" id="PF00664">
    <property type="entry name" value="ABC_membrane"/>
    <property type="match status" value="1"/>
</dbReference>
<dbReference type="EMBL" id="CP031264">
    <property type="protein sequence ID" value="AXI77512.1"/>
    <property type="molecule type" value="Genomic_DNA"/>
</dbReference>
<dbReference type="InterPro" id="IPR003439">
    <property type="entry name" value="ABC_transporter-like_ATP-bd"/>
</dbReference>
<dbReference type="InterPro" id="IPR027417">
    <property type="entry name" value="P-loop_NTPase"/>
</dbReference>
<dbReference type="InterPro" id="IPR036640">
    <property type="entry name" value="ABC1_TM_sf"/>
</dbReference>
<dbReference type="InterPro" id="IPR039421">
    <property type="entry name" value="Type_1_exporter"/>
</dbReference>
<keyword evidence="2" id="KW-0813">Transport</keyword>
<evidence type="ECO:0000256" key="5">
    <source>
        <dbReference type="ARBA" id="ARBA00022741"/>
    </source>
</evidence>
<dbReference type="Proteomes" id="UP000249340">
    <property type="component" value="Chromosome"/>
</dbReference>
<dbReference type="PANTHER" id="PTHR43394">
    <property type="entry name" value="ATP-DEPENDENT PERMEASE MDL1, MITOCHONDRIAL"/>
    <property type="match status" value="1"/>
</dbReference>
<feature type="transmembrane region" description="Helical" evidence="9">
    <location>
        <begin position="53"/>
        <end position="78"/>
    </location>
</feature>
<dbReference type="PANTHER" id="PTHR43394:SF1">
    <property type="entry name" value="ATP-BINDING CASSETTE SUB-FAMILY B MEMBER 10, MITOCHONDRIAL"/>
    <property type="match status" value="1"/>
</dbReference>
<dbReference type="SUPFAM" id="SSF52540">
    <property type="entry name" value="P-loop containing nucleoside triphosphate hydrolases"/>
    <property type="match status" value="1"/>
</dbReference>
<dbReference type="AlphaFoldDB" id="A0A345SUV7"/>
<evidence type="ECO:0000256" key="4">
    <source>
        <dbReference type="ARBA" id="ARBA00022692"/>
    </source>
</evidence>
<dbReference type="PROSITE" id="PS50893">
    <property type="entry name" value="ABC_TRANSPORTER_2"/>
    <property type="match status" value="1"/>
</dbReference>
<keyword evidence="5" id="KW-0547">Nucleotide-binding</keyword>
<evidence type="ECO:0000256" key="2">
    <source>
        <dbReference type="ARBA" id="ARBA00022448"/>
    </source>
</evidence>
<keyword evidence="3" id="KW-1003">Cell membrane</keyword>
<evidence type="ECO:0000256" key="8">
    <source>
        <dbReference type="ARBA" id="ARBA00023136"/>
    </source>
</evidence>
<feature type="domain" description="ABC transmembrane type-1" evidence="11">
    <location>
        <begin position="18"/>
        <end position="300"/>
    </location>
</feature>
<evidence type="ECO:0000256" key="9">
    <source>
        <dbReference type="SAM" id="Phobius"/>
    </source>
</evidence>
<keyword evidence="8 9" id="KW-0472">Membrane</keyword>
<feature type="transmembrane region" description="Helical" evidence="9">
    <location>
        <begin position="12"/>
        <end position="33"/>
    </location>
</feature>
<accession>A0A345SUV7</accession>
<keyword evidence="4 9" id="KW-0812">Transmembrane</keyword>
<dbReference type="Gene3D" id="1.20.1560.10">
    <property type="entry name" value="ABC transporter type 1, transmembrane domain"/>
    <property type="match status" value="1"/>
</dbReference>
<dbReference type="InterPro" id="IPR003593">
    <property type="entry name" value="AAA+_ATPase"/>
</dbReference>
<evidence type="ECO:0000313" key="13">
    <source>
        <dbReference type="Proteomes" id="UP000249340"/>
    </source>
</evidence>
<evidence type="ECO:0000259" key="10">
    <source>
        <dbReference type="PROSITE" id="PS50893"/>
    </source>
</evidence>
<keyword evidence="13" id="KW-1185">Reference proteome</keyword>
<dbReference type="GO" id="GO:0016887">
    <property type="term" value="F:ATP hydrolysis activity"/>
    <property type="evidence" value="ECO:0007669"/>
    <property type="project" value="InterPro"/>
</dbReference>
<dbReference type="InterPro" id="IPR017871">
    <property type="entry name" value="ABC_transporter-like_CS"/>
</dbReference>
<sequence length="577" mass="62677">MLIRLLRAHLRPYTRPIVLLVLLQLIQTIATLYLPTLNADIIDQGVVKGDTGYIMRTGGVMIGVTLVQIVCAVGAVYFGARTAMALGRDVRAAVFDQVQSFSAREVGRFGAPSLITRTTNDVQQVQMLVLMTFTLMVSAPIMCVGGIIMALNQDVPLSTLLVVIVPVLGILVSLIVRRMRPLFRTMQGRLDIVNRVLREQITGLRVIRAFVRDRYEQQRFARANDELMDVSLQTGRLMALMFPTVMLVVNVSSVAVLWFGGHRIDSGGMEIGALTAFLSYLMQILMSVMMATFMFMMVPRAEVCAERIQEVLETDSSVVPPTAPVRSLARHGHLELRGADFRYPGAEASVLRGVDLEARPGETTAVIGSTGSGKSTLLGLVPRLFDATGGAVLVDGVDVRKLEPALLARTVGLVPQKPYLFSGSVASNLRYGNPDATDEELWHALEVAQARDFVEQLPEGLAAPVAQGGSNLSGGQRQRLAIARTLVRRPEIYLFDDSFSALDYATDAALRAALARETADATVVIVAQRVSTIRDADRIVVLDEGSVVGTGTHGELMDGNATYREIVLSQLTEEEAA</sequence>
<dbReference type="GO" id="GO:0005524">
    <property type="term" value="F:ATP binding"/>
    <property type="evidence" value="ECO:0007669"/>
    <property type="project" value="UniProtKB-KW"/>
</dbReference>
<proteinExistence type="predicted"/>
<dbReference type="PROSITE" id="PS50929">
    <property type="entry name" value="ABC_TM1F"/>
    <property type="match status" value="1"/>
</dbReference>
<organism evidence="12 13">
    <name type="scientific">Peterkaempfera bronchialis</name>
    <dbReference type="NCBI Taxonomy" id="2126346"/>
    <lineage>
        <taxon>Bacteria</taxon>
        <taxon>Bacillati</taxon>
        <taxon>Actinomycetota</taxon>
        <taxon>Actinomycetes</taxon>
        <taxon>Kitasatosporales</taxon>
        <taxon>Streptomycetaceae</taxon>
        <taxon>Peterkaempfera</taxon>
    </lineage>
</organism>
<dbReference type="PROSITE" id="PS00211">
    <property type="entry name" value="ABC_TRANSPORTER_1"/>
    <property type="match status" value="1"/>
</dbReference>
<feature type="transmembrane region" description="Helical" evidence="9">
    <location>
        <begin position="127"/>
        <end position="151"/>
    </location>
</feature>
<dbReference type="RefSeq" id="WP_111491131.1">
    <property type="nucleotide sequence ID" value="NZ_CP031264.1"/>
</dbReference>
<dbReference type="InterPro" id="IPR011527">
    <property type="entry name" value="ABC1_TM_dom"/>
</dbReference>
<feature type="transmembrane region" description="Helical" evidence="9">
    <location>
        <begin position="157"/>
        <end position="176"/>
    </location>
</feature>
<dbReference type="FunFam" id="1.20.1560.10:FF:000040">
    <property type="entry name" value="Multidrug ABC transporter ATP-binding protein"/>
    <property type="match status" value="1"/>
</dbReference>
<dbReference type="Gene3D" id="3.40.50.300">
    <property type="entry name" value="P-loop containing nucleotide triphosphate hydrolases"/>
    <property type="match status" value="1"/>
</dbReference>
<dbReference type="OrthoDB" id="9806127at2"/>
<dbReference type="GO" id="GO:0005886">
    <property type="term" value="C:plasma membrane"/>
    <property type="evidence" value="ECO:0007669"/>
    <property type="project" value="UniProtKB-SubCell"/>
</dbReference>
<dbReference type="FunFam" id="3.40.50.300:FF:000854">
    <property type="entry name" value="Multidrug ABC transporter ATP-binding protein"/>
    <property type="match status" value="1"/>
</dbReference>
<dbReference type="GO" id="GO:0015421">
    <property type="term" value="F:ABC-type oligopeptide transporter activity"/>
    <property type="evidence" value="ECO:0007669"/>
    <property type="project" value="TreeGrafter"/>
</dbReference>
<dbReference type="SUPFAM" id="SSF90123">
    <property type="entry name" value="ABC transporter transmembrane region"/>
    <property type="match status" value="1"/>
</dbReference>
<gene>
    <name evidence="12" type="ORF">C7M71_008710</name>
</gene>
<name>A0A345SUV7_9ACTN</name>
<evidence type="ECO:0000256" key="1">
    <source>
        <dbReference type="ARBA" id="ARBA00004651"/>
    </source>
</evidence>
<evidence type="ECO:0000259" key="11">
    <source>
        <dbReference type="PROSITE" id="PS50929"/>
    </source>
</evidence>
<dbReference type="KEGG" id="stri:C7M71_008710"/>
<feature type="domain" description="ABC transporter" evidence="10">
    <location>
        <begin position="336"/>
        <end position="569"/>
    </location>
</feature>
<dbReference type="CDD" id="cd18548">
    <property type="entry name" value="ABC_6TM_Tm287_like"/>
    <property type="match status" value="1"/>
</dbReference>
<evidence type="ECO:0000313" key="12">
    <source>
        <dbReference type="EMBL" id="AXI77512.1"/>
    </source>
</evidence>
<keyword evidence="7 9" id="KW-1133">Transmembrane helix</keyword>
<dbReference type="Pfam" id="PF00005">
    <property type="entry name" value="ABC_tran"/>
    <property type="match status" value="1"/>
</dbReference>
<keyword evidence="6 12" id="KW-0067">ATP-binding</keyword>
<comment type="subcellular location">
    <subcellularLocation>
        <location evidence="1">Cell membrane</location>
        <topology evidence="1">Multi-pass membrane protein</topology>
    </subcellularLocation>
</comment>
<evidence type="ECO:0000256" key="6">
    <source>
        <dbReference type="ARBA" id="ARBA00022840"/>
    </source>
</evidence>
<dbReference type="SMART" id="SM00382">
    <property type="entry name" value="AAA"/>
    <property type="match status" value="1"/>
</dbReference>
<protein>
    <submittedName>
        <fullName evidence="12">ABC transporter ATP-binding protein</fullName>
    </submittedName>
</protein>
<feature type="transmembrane region" description="Helical" evidence="9">
    <location>
        <begin position="237"/>
        <end position="259"/>
    </location>
</feature>
<evidence type="ECO:0000256" key="7">
    <source>
        <dbReference type="ARBA" id="ARBA00022989"/>
    </source>
</evidence>
<feature type="transmembrane region" description="Helical" evidence="9">
    <location>
        <begin position="271"/>
        <end position="298"/>
    </location>
</feature>